<comment type="subcellular location">
    <subcellularLocation>
        <location evidence="1">Cell membrane</location>
        <topology evidence="1">Multi-pass membrane protein</topology>
    </subcellularLocation>
</comment>
<comment type="caution">
    <text evidence="9">The sequence shown here is derived from an EMBL/GenBank/DDBJ whole genome shotgun (WGS) entry which is preliminary data.</text>
</comment>
<keyword evidence="4 7" id="KW-0812">Transmembrane</keyword>
<reference evidence="10" key="1">
    <citation type="journal article" date="2019" name="Int. J. Syst. Evol. Microbiol.">
        <title>The Global Catalogue of Microorganisms (GCM) 10K type strain sequencing project: providing services to taxonomists for standard genome sequencing and annotation.</title>
        <authorList>
            <consortium name="The Broad Institute Genomics Platform"/>
            <consortium name="The Broad Institute Genome Sequencing Center for Infectious Disease"/>
            <person name="Wu L."/>
            <person name="Ma J."/>
        </authorList>
    </citation>
    <scope>NUCLEOTIDE SEQUENCE [LARGE SCALE GENOMIC DNA]</scope>
    <source>
        <strain evidence="10">JCM 16545</strain>
    </source>
</reference>
<evidence type="ECO:0000256" key="5">
    <source>
        <dbReference type="ARBA" id="ARBA00022989"/>
    </source>
</evidence>
<keyword evidence="6 7" id="KW-0472">Membrane</keyword>
<keyword evidence="5 7" id="KW-1133">Transmembrane helix</keyword>
<comment type="similarity">
    <text evidence="2">Belongs to the UPF0702 family.</text>
</comment>
<protein>
    <submittedName>
        <fullName evidence="9">DUF421 domain-containing protein</fullName>
    </submittedName>
</protein>
<feature type="transmembrane region" description="Helical" evidence="7">
    <location>
        <begin position="78"/>
        <end position="96"/>
    </location>
</feature>
<keyword evidence="3" id="KW-1003">Cell membrane</keyword>
<gene>
    <name evidence="9" type="ORF">ACFSKU_02450</name>
</gene>
<dbReference type="PANTHER" id="PTHR34582">
    <property type="entry name" value="UPF0702 TRANSMEMBRANE PROTEIN YCAP"/>
    <property type="match status" value="1"/>
</dbReference>
<feature type="transmembrane region" description="Helical" evidence="7">
    <location>
        <begin position="53"/>
        <end position="72"/>
    </location>
</feature>
<dbReference type="Proteomes" id="UP001597369">
    <property type="component" value="Unassembled WGS sequence"/>
</dbReference>
<evidence type="ECO:0000313" key="9">
    <source>
        <dbReference type="EMBL" id="MFD2065727.1"/>
    </source>
</evidence>
<dbReference type="Pfam" id="PF04239">
    <property type="entry name" value="DUF421"/>
    <property type="match status" value="1"/>
</dbReference>
<accession>A0ABW4WV37</accession>
<evidence type="ECO:0000256" key="2">
    <source>
        <dbReference type="ARBA" id="ARBA00006448"/>
    </source>
</evidence>
<dbReference type="EMBL" id="JBHUHV010000008">
    <property type="protein sequence ID" value="MFD2065727.1"/>
    <property type="molecule type" value="Genomic_DNA"/>
</dbReference>
<evidence type="ECO:0000256" key="7">
    <source>
        <dbReference type="SAM" id="Phobius"/>
    </source>
</evidence>
<feature type="transmembrane region" description="Helical" evidence="7">
    <location>
        <begin position="28"/>
        <end position="46"/>
    </location>
</feature>
<dbReference type="RefSeq" id="WP_229961902.1">
    <property type="nucleotide sequence ID" value="NZ_JAJJWI010000016.1"/>
</dbReference>
<dbReference type="InterPro" id="IPR007353">
    <property type="entry name" value="DUF421"/>
</dbReference>
<evidence type="ECO:0000256" key="6">
    <source>
        <dbReference type="ARBA" id="ARBA00023136"/>
    </source>
</evidence>
<dbReference type="Gene3D" id="3.30.240.20">
    <property type="entry name" value="bsu07140 like domains"/>
    <property type="match status" value="1"/>
</dbReference>
<evidence type="ECO:0000256" key="3">
    <source>
        <dbReference type="ARBA" id="ARBA00022475"/>
    </source>
</evidence>
<keyword evidence="10" id="KW-1185">Reference proteome</keyword>
<organism evidence="9 10">
    <name type="scientific">Pontibacter silvestris</name>
    <dbReference type="NCBI Taxonomy" id="2305183"/>
    <lineage>
        <taxon>Bacteria</taxon>
        <taxon>Pseudomonadati</taxon>
        <taxon>Bacteroidota</taxon>
        <taxon>Cytophagia</taxon>
        <taxon>Cytophagales</taxon>
        <taxon>Hymenobacteraceae</taxon>
        <taxon>Pontibacter</taxon>
    </lineage>
</organism>
<sequence length="231" mass="26423">MNKDELDITNWERILIGEVPLEFMLESFFRTIIIFLFLIFILRMLGKRMNAQLTLTEMAIMLTLGAIVSPAMQIPDRGLLPAFVSLTVLLFLQQGLGMLSFRHRKVEVVTQGDVSLMVRNGVLVLEEMGKSRVSREQLFGVLRTHKIRHLGEIKRVYLESGGFFSVFKRAEPKPGLSIIPGRDHQLPQPVDKELENLVCKKCGNLVAYDENYINKPCNLCQYQEWTNPTLS</sequence>
<feature type="domain" description="YetF C-terminal" evidence="8">
    <location>
        <begin position="104"/>
        <end position="176"/>
    </location>
</feature>
<dbReference type="PANTHER" id="PTHR34582:SF6">
    <property type="entry name" value="UPF0702 TRANSMEMBRANE PROTEIN YCAP"/>
    <property type="match status" value="1"/>
</dbReference>
<proteinExistence type="inferred from homology"/>
<evidence type="ECO:0000256" key="4">
    <source>
        <dbReference type="ARBA" id="ARBA00022692"/>
    </source>
</evidence>
<evidence type="ECO:0000313" key="10">
    <source>
        <dbReference type="Proteomes" id="UP001597369"/>
    </source>
</evidence>
<evidence type="ECO:0000259" key="8">
    <source>
        <dbReference type="Pfam" id="PF04239"/>
    </source>
</evidence>
<evidence type="ECO:0000256" key="1">
    <source>
        <dbReference type="ARBA" id="ARBA00004651"/>
    </source>
</evidence>
<dbReference type="InterPro" id="IPR023090">
    <property type="entry name" value="UPF0702_alpha/beta_dom_sf"/>
</dbReference>
<name>A0ABW4WV37_9BACT</name>